<evidence type="ECO:0000256" key="2">
    <source>
        <dbReference type="ARBA" id="ARBA00012534"/>
    </source>
</evidence>
<evidence type="ECO:0000256" key="4">
    <source>
        <dbReference type="ARBA" id="ARBA00022679"/>
    </source>
</evidence>
<evidence type="ECO:0000256" key="5">
    <source>
        <dbReference type="ARBA" id="ARBA00022691"/>
    </source>
</evidence>
<accession>A0A921F946</accession>
<keyword evidence="3" id="KW-0489">Methyltransferase</keyword>
<evidence type="ECO:0000256" key="3">
    <source>
        <dbReference type="ARBA" id="ARBA00022603"/>
    </source>
</evidence>
<keyword evidence="4" id="KW-0808">Transferase</keyword>
<evidence type="ECO:0000256" key="1">
    <source>
        <dbReference type="ARBA" id="ARBA00001541"/>
    </source>
</evidence>
<dbReference type="EC" id="2.1.1.80" evidence="2"/>
<protein>
    <recommendedName>
        <fullName evidence="2">protein-glutamate O-methyltransferase</fullName>
        <ecNumber evidence="2">2.1.1.80</ecNumber>
    </recommendedName>
</protein>
<comment type="catalytic activity">
    <reaction evidence="1">
        <text>L-glutamyl-[protein] + S-adenosyl-L-methionine = [protein]-L-glutamate 5-O-methyl ester + S-adenosyl-L-homocysteine</text>
        <dbReference type="Rhea" id="RHEA:24452"/>
        <dbReference type="Rhea" id="RHEA-COMP:10208"/>
        <dbReference type="Rhea" id="RHEA-COMP:10311"/>
        <dbReference type="ChEBI" id="CHEBI:29973"/>
        <dbReference type="ChEBI" id="CHEBI:57856"/>
        <dbReference type="ChEBI" id="CHEBI:59789"/>
        <dbReference type="ChEBI" id="CHEBI:82795"/>
        <dbReference type="EC" id="2.1.1.80"/>
    </reaction>
</comment>
<evidence type="ECO:0000313" key="8">
    <source>
        <dbReference type="Proteomes" id="UP000707535"/>
    </source>
</evidence>
<dbReference type="GO" id="GO:0008983">
    <property type="term" value="F:protein-glutamate O-methyltransferase activity"/>
    <property type="evidence" value="ECO:0007669"/>
    <property type="project" value="UniProtKB-EC"/>
</dbReference>
<dbReference type="PROSITE" id="PS50123">
    <property type="entry name" value="CHER"/>
    <property type="match status" value="1"/>
</dbReference>
<dbReference type="InterPro" id="IPR050903">
    <property type="entry name" value="Bact_Chemotaxis_MeTrfase"/>
</dbReference>
<gene>
    <name evidence="7" type="ORF">K8V00_06780</name>
</gene>
<dbReference type="Gene3D" id="1.10.155.10">
    <property type="entry name" value="Chemotaxis receptor methyltransferase CheR, N-terminal domain"/>
    <property type="match status" value="1"/>
</dbReference>
<dbReference type="Pfam" id="PF03705">
    <property type="entry name" value="CheR_N"/>
    <property type="match status" value="1"/>
</dbReference>
<name>A0A921F946_9LACO</name>
<dbReference type="Proteomes" id="UP000707535">
    <property type="component" value="Unassembled WGS sequence"/>
</dbReference>
<feature type="domain" description="CheR-type methyltransferase" evidence="6">
    <location>
        <begin position="1"/>
        <end position="259"/>
    </location>
</feature>
<sequence>MLEENFTDFNRWVEQKYHIHLDDYKERQMQRRIKNIMDKNKVSSLHEYEHLLDKDPIKRAEFIEHLTINVTEFYRNQEIFNNFEKCLLEKVAPQFNNLKLWSAACSTGAEPYTLAMILEKNHLMGNVLATDIDDDILKKARLGQYSTNELKNVSDTDVRRYFKSLGPDQYQVGPAVKQRVSFKKHDLLADRYESGFHAIICRNVTIYFKPEARDRVYQKISEALVPGGILFTGATETLNSAEKLGLKKIESFIYEKQGGEMRSEAKH</sequence>
<dbReference type="GO" id="GO:0032259">
    <property type="term" value="P:methylation"/>
    <property type="evidence" value="ECO:0007669"/>
    <property type="project" value="UniProtKB-KW"/>
</dbReference>
<dbReference type="InterPro" id="IPR000780">
    <property type="entry name" value="CheR_MeTrfase"/>
</dbReference>
<dbReference type="CDD" id="cd02440">
    <property type="entry name" value="AdoMet_MTases"/>
    <property type="match status" value="1"/>
</dbReference>
<reference evidence="7" key="2">
    <citation type="submission" date="2021-09" db="EMBL/GenBank/DDBJ databases">
        <authorList>
            <person name="Gilroy R."/>
        </authorList>
    </citation>
    <scope>NUCLEOTIDE SEQUENCE</scope>
    <source>
        <strain evidence="7">CHK174-6876</strain>
    </source>
</reference>
<dbReference type="SMART" id="SM00138">
    <property type="entry name" value="MeTrc"/>
    <property type="match status" value="1"/>
</dbReference>
<keyword evidence="5" id="KW-0949">S-adenosyl-L-methionine</keyword>
<reference evidence="7" key="1">
    <citation type="journal article" date="2021" name="PeerJ">
        <title>Extensive microbial diversity within the chicken gut microbiome revealed by metagenomics and culture.</title>
        <authorList>
            <person name="Gilroy R."/>
            <person name="Ravi A."/>
            <person name="Getino M."/>
            <person name="Pursley I."/>
            <person name="Horton D.L."/>
            <person name="Alikhan N.F."/>
            <person name="Baker D."/>
            <person name="Gharbi K."/>
            <person name="Hall N."/>
            <person name="Watson M."/>
            <person name="Adriaenssens E.M."/>
            <person name="Foster-Nyarko E."/>
            <person name="Jarju S."/>
            <person name="Secka A."/>
            <person name="Antonio M."/>
            <person name="Oren A."/>
            <person name="Chaudhuri R.R."/>
            <person name="La Ragione R."/>
            <person name="Hildebrand F."/>
            <person name="Pallen M.J."/>
        </authorList>
    </citation>
    <scope>NUCLEOTIDE SEQUENCE</scope>
    <source>
        <strain evidence="7">CHK174-6876</strain>
    </source>
</reference>
<dbReference type="PANTHER" id="PTHR24422">
    <property type="entry name" value="CHEMOTAXIS PROTEIN METHYLTRANSFERASE"/>
    <property type="match status" value="1"/>
</dbReference>
<evidence type="ECO:0000259" key="6">
    <source>
        <dbReference type="PROSITE" id="PS50123"/>
    </source>
</evidence>
<dbReference type="SUPFAM" id="SSF53335">
    <property type="entry name" value="S-adenosyl-L-methionine-dependent methyltransferases"/>
    <property type="match status" value="1"/>
</dbReference>
<dbReference type="PRINTS" id="PR00996">
    <property type="entry name" value="CHERMTFRASE"/>
</dbReference>
<dbReference type="InterPro" id="IPR029063">
    <property type="entry name" value="SAM-dependent_MTases_sf"/>
</dbReference>
<dbReference type="EMBL" id="DYXG01000065">
    <property type="protein sequence ID" value="HJE97309.1"/>
    <property type="molecule type" value="Genomic_DNA"/>
</dbReference>
<dbReference type="InterPro" id="IPR022641">
    <property type="entry name" value="CheR_N"/>
</dbReference>
<comment type="caution">
    <text evidence="7">The sequence shown here is derived from an EMBL/GenBank/DDBJ whole genome shotgun (WGS) entry which is preliminary data.</text>
</comment>
<dbReference type="InterPro" id="IPR022642">
    <property type="entry name" value="CheR_C"/>
</dbReference>
<dbReference type="Gene3D" id="3.40.50.150">
    <property type="entry name" value="Vaccinia Virus protein VP39"/>
    <property type="match status" value="1"/>
</dbReference>
<dbReference type="InterPro" id="IPR036804">
    <property type="entry name" value="CheR_N_sf"/>
</dbReference>
<organism evidence="7 8">
    <name type="scientific">Ligilactobacillus acidipiscis</name>
    <dbReference type="NCBI Taxonomy" id="89059"/>
    <lineage>
        <taxon>Bacteria</taxon>
        <taxon>Bacillati</taxon>
        <taxon>Bacillota</taxon>
        <taxon>Bacilli</taxon>
        <taxon>Lactobacillales</taxon>
        <taxon>Lactobacillaceae</taxon>
        <taxon>Ligilactobacillus</taxon>
    </lineage>
</organism>
<proteinExistence type="predicted"/>
<evidence type="ECO:0000313" key="7">
    <source>
        <dbReference type="EMBL" id="HJE97309.1"/>
    </source>
</evidence>
<dbReference type="SUPFAM" id="SSF47757">
    <property type="entry name" value="Chemotaxis receptor methyltransferase CheR, N-terminal domain"/>
    <property type="match status" value="1"/>
</dbReference>
<dbReference type="Pfam" id="PF01739">
    <property type="entry name" value="CheR"/>
    <property type="match status" value="1"/>
</dbReference>
<dbReference type="PANTHER" id="PTHR24422:SF19">
    <property type="entry name" value="CHEMOTAXIS PROTEIN METHYLTRANSFERASE"/>
    <property type="match status" value="1"/>
</dbReference>
<dbReference type="AlphaFoldDB" id="A0A921F946"/>